<proteinExistence type="predicted"/>
<dbReference type="GO" id="GO:0046982">
    <property type="term" value="F:protein heterodimerization activity"/>
    <property type="evidence" value="ECO:0007669"/>
    <property type="project" value="InterPro"/>
</dbReference>
<feature type="compositionally biased region" description="Acidic residues" evidence="5">
    <location>
        <begin position="132"/>
        <end position="155"/>
    </location>
</feature>
<feature type="region of interest" description="Disordered" evidence="5">
    <location>
        <begin position="466"/>
        <end position="485"/>
    </location>
</feature>
<dbReference type="SMART" id="SM00576">
    <property type="entry name" value="BTP"/>
    <property type="match status" value="1"/>
</dbReference>
<evidence type="ECO:0000256" key="5">
    <source>
        <dbReference type="SAM" id="MobiDB-lite"/>
    </source>
</evidence>
<feature type="compositionally biased region" description="Gly residues" evidence="5">
    <location>
        <begin position="467"/>
        <end position="476"/>
    </location>
</feature>
<evidence type="ECO:0000256" key="3">
    <source>
        <dbReference type="ARBA" id="ARBA00023163"/>
    </source>
</evidence>
<keyword evidence="3" id="KW-0804">Transcription</keyword>
<gene>
    <name evidence="7" type="ORF">E1B28_013436</name>
</gene>
<dbReference type="AlphaFoldDB" id="A0A9P7RQM4"/>
<dbReference type="SUPFAM" id="SSF47113">
    <property type="entry name" value="Histone-fold"/>
    <property type="match status" value="1"/>
</dbReference>
<feature type="compositionally biased region" description="Low complexity" evidence="5">
    <location>
        <begin position="160"/>
        <end position="172"/>
    </location>
</feature>
<dbReference type="OrthoDB" id="436852at2759"/>
<dbReference type="GeneID" id="66082511"/>
<evidence type="ECO:0000259" key="6">
    <source>
        <dbReference type="SMART" id="SM00576"/>
    </source>
</evidence>
<feature type="compositionally biased region" description="Polar residues" evidence="5">
    <location>
        <begin position="277"/>
        <end position="288"/>
    </location>
</feature>
<dbReference type="KEGG" id="more:E1B28_013436"/>
<evidence type="ECO:0000256" key="4">
    <source>
        <dbReference type="ARBA" id="ARBA00023242"/>
    </source>
</evidence>
<comment type="subcellular location">
    <subcellularLocation>
        <location evidence="1">Nucleus</location>
    </subcellularLocation>
</comment>
<dbReference type="InterPro" id="IPR009072">
    <property type="entry name" value="Histone-fold"/>
</dbReference>
<dbReference type="Gene3D" id="1.10.20.10">
    <property type="entry name" value="Histone, subunit A"/>
    <property type="match status" value="1"/>
</dbReference>
<accession>A0A9P7RQM4</accession>
<dbReference type="RefSeq" id="XP_043003942.1">
    <property type="nucleotide sequence ID" value="XM_043160831.1"/>
</dbReference>
<dbReference type="InterPro" id="IPR006565">
    <property type="entry name" value="BTP"/>
</dbReference>
<feature type="region of interest" description="Disordered" evidence="5">
    <location>
        <begin position="194"/>
        <end position="222"/>
    </location>
</feature>
<organism evidence="7 8">
    <name type="scientific">Marasmius oreades</name>
    <name type="common">fairy-ring Marasmius</name>
    <dbReference type="NCBI Taxonomy" id="181124"/>
    <lineage>
        <taxon>Eukaryota</taxon>
        <taxon>Fungi</taxon>
        <taxon>Dikarya</taxon>
        <taxon>Basidiomycota</taxon>
        <taxon>Agaricomycotina</taxon>
        <taxon>Agaricomycetes</taxon>
        <taxon>Agaricomycetidae</taxon>
        <taxon>Agaricales</taxon>
        <taxon>Marasmiineae</taxon>
        <taxon>Marasmiaceae</taxon>
        <taxon>Marasmius</taxon>
    </lineage>
</organism>
<dbReference type="GO" id="GO:0005634">
    <property type="term" value="C:nucleus"/>
    <property type="evidence" value="ECO:0007669"/>
    <property type="project" value="UniProtKB-SubCell"/>
</dbReference>
<dbReference type="CDD" id="cd00076">
    <property type="entry name" value="HFD_SF"/>
    <property type="match status" value="1"/>
</dbReference>
<feature type="domain" description="Bromodomain associated" evidence="6">
    <location>
        <begin position="2"/>
        <end position="78"/>
    </location>
</feature>
<keyword evidence="8" id="KW-1185">Reference proteome</keyword>
<protein>
    <recommendedName>
        <fullName evidence="6">Bromodomain associated domain-containing protein</fullName>
    </recommendedName>
</protein>
<name>A0A9P7RQM4_9AGAR</name>
<feature type="region of interest" description="Disordered" evidence="5">
    <location>
        <begin position="513"/>
        <end position="541"/>
    </location>
</feature>
<keyword evidence="2" id="KW-0805">Transcription regulation</keyword>
<feature type="region of interest" description="Disordered" evidence="5">
    <location>
        <begin position="262"/>
        <end position="293"/>
    </location>
</feature>
<keyword evidence="4" id="KW-0539">Nucleus</keyword>
<feature type="compositionally biased region" description="Basic and acidic residues" evidence="5">
    <location>
        <begin position="368"/>
        <end position="385"/>
    </location>
</feature>
<evidence type="ECO:0000256" key="1">
    <source>
        <dbReference type="ARBA" id="ARBA00004123"/>
    </source>
</evidence>
<sequence length="541" mass="58828">MDSGAHKLLESATQRTLHAHNFSRSSSQASLVLTDLLSRYLTLLASTCAKYAEHAGRRRFTATDAALALEELGVSIQELKEFGSTEGIELNRYALKSMRRVEDLSEFRVQLNDGLRGDRDDCIPLQYAPLPPEDEVSEEDGDENEEALENNDVDMEYVGPKRPSSPLVSPSSPKRPRTLLWEPPPHIPDFLPPFPKDIDAVPPPSASHSPSLPPLPELSNSMAPAENTQTATIATQDIAAATTSTAASDYLVPVPYSDSSLSSVPEWHLPSAPPRKSLQSQPQSQQHGWPTPMTEPSLIGAYHHILTNPPTNNQQANPARHKVAMALLNLTQMQPRWENADTLYSNVATNQPRVAPIGPTFPMMLGDNPEKDREKKESGKEKDVKFPTTMPRSVATNERLSFTVAQQGSRIPELARHVLPPNIFARTSRLTHPPVLMRGTKQVIYGNGVPAPWNANLAPSTDLTAKDGGGGTGSGVNGIVKGDPPTKSVLPDARLFATWDYEPKDYRAPIPTHLRRGRIGSGPNVGVAVGARGRSTSTKTG</sequence>
<evidence type="ECO:0000313" key="7">
    <source>
        <dbReference type="EMBL" id="KAG7087471.1"/>
    </source>
</evidence>
<evidence type="ECO:0000256" key="2">
    <source>
        <dbReference type="ARBA" id="ARBA00023015"/>
    </source>
</evidence>
<feature type="region of interest" description="Disordered" evidence="5">
    <location>
        <begin position="120"/>
        <end position="177"/>
    </location>
</feature>
<evidence type="ECO:0000313" key="8">
    <source>
        <dbReference type="Proteomes" id="UP001049176"/>
    </source>
</evidence>
<comment type="caution">
    <text evidence="7">The sequence shown here is derived from an EMBL/GenBank/DDBJ whole genome shotgun (WGS) entry which is preliminary data.</text>
</comment>
<feature type="region of interest" description="Disordered" evidence="5">
    <location>
        <begin position="355"/>
        <end position="385"/>
    </location>
</feature>
<dbReference type="Proteomes" id="UP001049176">
    <property type="component" value="Chromosome 9"/>
</dbReference>
<reference evidence="7" key="1">
    <citation type="journal article" date="2021" name="Genome Biol. Evol.">
        <title>The assembled and annotated genome of the fairy-ring fungus Marasmius oreades.</title>
        <authorList>
            <person name="Hiltunen M."/>
            <person name="Ament-Velasquez S.L."/>
            <person name="Johannesson H."/>
        </authorList>
    </citation>
    <scope>NUCLEOTIDE SEQUENCE</scope>
    <source>
        <strain evidence="7">03SP1</strain>
    </source>
</reference>
<feature type="compositionally biased region" description="Pro residues" evidence="5">
    <location>
        <begin position="194"/>
        <end position="216"/>
    </location>
</feature>
<dbReference type="EMBL" id="CM032189">
    <property type="protein sequence ID" value="KAG7087471.1"/>
    <property type="molecule type" value="Genomic_DNA"/>
</dbReference>
<dbReference type="Pfam" id="PF07524">
    <property type="entry name" value="Bromo_TP"/>
    <property type="match status" value="1"/>
</dbReference>